<feature type="compositionally biased region" description="Basic residues" evidence="1">
    <location>
        <begin position="209"/>
        <end position="218"/>
    </location>
</feature>
<evidence type="ECO:0000256" key="1">
    <source>
        <dbReference type="SAM" id="MobiDB-lite"/>
    </source>
</evidence>
<dbReference type="EMBL" id="RSCD01000026">
    <property type="protein sequence ID" value="RSH82811.1"/>
    <property type="molecule type" value="Genomic_DNA"/>
</dbReference>
<sequence>MSPHTETPQVLVLSTTRHELHASLLTTDLHVVGGHSVAWSEHEVEHAVKPEQEGDDTADSSQTTFLETSSTDSFSLHTVLGAFDSLLPVLAEHDLSTIQLVTSHVHTLSPTDHSSPQDTSSHTAAQPGIPGTCTSIDNLLEAGSPSHHLDALNSQSSLNSPETSSEPVVLIPDDFLDRLESLHIGDRLSDVLRSTTSGGLTATPPRISRPSKARRSAHQHSDRTDPSDQDPEGPEGLTPMAPIRAVDPRRGVVGPLLPASTTPSGSEDSRADCRVKTKETVGVWWAKWGLRGAAVASPIVTALLLPNSAAPDDIHIHLGRTDTLSIRFPDPTAARLETITRLGGVILPFQRNGAHSCTSSRAEEDVSTRIPVQEKGSPTRPAQGHGEKQAEYESESGVCAVWVDNVSPAFRREVRDKYGNGKWSQFGLLANIIPAGGSMGLDDKLFLFPSLSPSPPHTLAAISHPSPPSGPPVRFESGLPVTEFRELRANARCAFESQFMYWRALLRELDVGVRRIILTGSAAASPAVVSILSHIFRSAIYVPAYPHPFDVLSASLALAGLPQYTATRHWSPSPLHLSQGFDLPRSPRPLAPKSAETDMELARLTPLRDGENDDPSSSTPRQIVSRSYVPLTPPPSATQPMRHSGLNKSSPPSPSSQFGRRSPMSPSEPYGRGGIARPDTQALSHVDYVDDYVDPEAFNAFSDTDPTPRVRIVELPPTPPSEPAELPPTRPARSPRRVTWTNLLPATTTVLEESESHAIIDGPITPSCMSSMSGTSGMSGSGRGVEEGSNRAGATVAITKGNPDGLDKLRRLVCLRYRADGEVDGAPWEEKVYEAMQVEYERLRNLVERG</sequence>
<protein>
    <submittedName>
        <fullName evidence="2">Uncharacterized protein</fullName>
    </submittedName>
</protein>
<feature type="region of interest" description="Disordered" evidence="1">
    <location>
        <begin position="697"/>
        <end position="735"/>
    </location>
</feature>
<gene>
    <name evidence="2" type="ORF">EHS25_005801</name>
</gene>
<feature type="region of interest" description="Disordered" evidence="1">
    <location>
        <begin position="194"/>
        <end position="271"/>
    </location>
</feature>
<reference evidence="2 3" key="1">
    <citation type="submission" date="2018-11" db="EMBL/GenBank/DDBJ databases">
        <title>Genome sequence of Saitozyma podzolica DSM 27192.</title>
        <authorList>
            <person name="Aliyu H."/>
            <person name="Gorte O."/>
            <person name="Ochsenreither K."/>
        </authorList>
    </citation>
    <scope>NUCLEOTIDE SEQUENCE [LARGE SCALE GENOMIC DNA]</scope>
    <source>
        <strain evidence="2 3">DSM 27192</strain>
    </source>
</reference>
<feature type="compositionally biased region" description="Polar residues" evidence="1">
    <location>
        <begin position="107"/>
        <end position="124"/>
    </location>
</feature>
<feature type="region of interest" description="Disordered" evidence="1">
    <location>
        <begin position="771"/>
        <end position="790"/>
    </location>
</feature>
<feature type="region of interest" description="Disordered" evidence="1">
    <location>
        <begin position="604"/>
        <end position="678"/>
    </location>
</feature>
<organism evidence="2 3">
    <name type="scientific">Saitozyma podzolica</name>
    <dbReference type="NCBI Taxonomy" id="1890683"/>
    <lineage>
        <taxon>Eukaryota</taxon>
        <taxon>Fungi</taxon>
        <taxon>Dikarya</taxon>
        <taxon>Basidiomycota</taxon>
        <taxon>Agaricomycotina</taxon>
        <taxon>Tremellomycetes</taxon>
        <taxon>Tremellales</taxon>
        <taxon>Trimorphomycetaceae</taxon>
        <taxon>Saitozyma</taxon>
    </lineage>
</organism>
<comment type="caution">
    <text evidence="2">The sequence shown here is derived from an EMBL/GenBank/DDBJ whole genome shotgun (WGS) entry which is preliminary data.</text>
</comment>
<evidence type="ECO:0000313" key="3">
    <source>
        <dbReference type="Proteomes" id="UP000279259"/>
    </source>
</evidence>
<proteinExistence type="predicted"/>
<feature type="region of interest" description="Disordered" evidence="1">
    <location>
        <begin position="47"/>
        <end position="66"/>
    </location>
</feature>
<dbReference type="OrthoDB" id="2596940at2759"/>
<dbReference type="Proteomes" id="UP000279259">
    <property type="component" value="Unassembled WGS sequence"/>
</dbReference>
<feature type="region of interest" description="Disordered" evidence="1">
    <location>
        <begin position="107"/>
        <end position="167"/>
    </location>
</feature>
<dbReference type="AlphaFoldDB" id="A0A427XVQ2"/>
<dbReference type="STRING" id="1890683.A0A427XVQ2"/>
<evidence type="ECO:0000313" key="2">
    <source>
        <dbReference type="EMBL" id="RSH82811.1"/>
    </source>
</evidence>
<accession>A0A427XVQ2</accession>
<feature type="compositionally biased region" description="Polar residues" evidence="1">
    <location>
        <begin position="615"/>
        <end position="625"/>
    </location>
</feature>
<feature type="compositionally biased region" description="Polar residues" evidence="1">
    <location>
        <begin position="152"/>
        <end position="166"/>
    </location>
</feature>
<keyword evidence="3" id="KW-1185">Reference proteome</keyword>
<feature type="compositionally biased region" description="Polar residues" evidence="1">
    <location>
        <begin position="638"/>
        <end position="659"/>
    </location>
</feature>
<name>A0A427XVQ2_9TREE</name>
<dbReference type="Gene3D" id="3.30.420.40">
    <property type="match status" value="1"/>
</dbReference>
<feature type="compositionally biased region" description="Pro residues" evidence="1">
    <location>
        <begin position="716"/>
        <end position="730"/>
    </location>
</feature>